<sequence length="465" mass="51633">MCITESSSKTSISQEVENPSSFKFSIPSPEESPSTPVYGVGEIDESISPAADILVSPVLHSENMLVCSPTLVLSSEKSPNSEAQSVAKPNEGLFMEETNIGSLEVSSTISERVFEGDLPKAKGPESCILTAGTELVVLQSLASLRGDVLPTSLEYELESPDQVLLEEEKKEIPLKWRSRGMHGANHSQINVSELEVVKGTSEVDIVEKSAKREKEQQRNGKGKLVPCLSKGDKRKYVTRSKAQKIMGSVIVASKAHTERSRKRRREGLKPEQSASTPLYIENSEIESEEAVNVKVNKQKSRAKGEKGRKQLEEQTVKGPGPKVKNRIKEKDLTRKERVEKMEQQKFGMGNLVDDVTIQGWNHLFEPPVPYLHEPEMRECSSSRSSRLPRTAMNRRKMLISAVSYFMTSSSPHPFVLSYQSPSSTANETGMDRRKTTISGGLQRHLFPIRRPSITAPFLSTLHLFG</sequence>
<reference evidence="2 3" key="1">
    <citation type="submission" date="2020-09" db="EMBL/GenBank/DDBJ databases">
        <title>De no assembly of potato wild relative species, Solanum commersonii.</title>
        <authorList>
            <person name="Cho K."/>
        </authorList>
    </citation>
    <scope>NUCLEOTIDE SEQUENCE [LARGE SCALE GENOMIC DNA]</scope>
    <source>
        <strain evidence="2">LZ3.2</strain>
        <tissue evidence="2">Leaf</tissue>
    </source>
</reference>
<dbReference type="AlphaFoldDB" id="A0A9J5X8N7"/>
<evidence type="ECO:0000313" key="3">
    <source>
        <dbReference type="Proteomes" id="UP000824120"/>
    </source>
</evidence>
<name>A0A9J5X8N7_SOLCO</name>
<feature type="region of interest" description="Disordered" evidence="1">
    <location>
        <begin position="252"/>
        <end position="280"/>
    </location>
</feature>
<feature type="compositionally biased region" description="Polar residues" evidence="1">
    <location>
        <begin position="1"/>
        <end position="18"/>
    </location>
</feature>
<evidence type="ECO:0000256" key="1">
    <source>
        <dbReference type="SAM" id="MobiDB-lite"/>
    </source>
</evidence>
<organism evidence="2 3">
    <name type="scientific">Solanum commersonii</name>
    <name type="common">Commerson's wild potato</name>
    <name type="synonym">Commerson's nightshade</name>
    <dbReference type="NCBI Taxonomy" id="4109"/>
    <lineage>
        <taxon>Eukaryota</taxon>
        <taxon>Viridiplantae</taxon>
        <taxon>Streptophyta</taxon>
        <taxon>Embryophyta</taxon>
        <taxon>Tracheophyta</taxon>
        <taxon>Spermatophyta</taxon>
        <taxon>Magnoliopsida</taxon>
        <taxon>eudicotyledons</taxon>
        <taxon>Gunneridae</taxon>
        <taxon>Pentapetalae</taxon>
        <taxon>asterids</taxon>
        <taxon>lamiids</taxon>
        <taxon>Solanales</taxon>
        <taxon>Solanaceae</taxon>
        <taxon>Solanoideae</taxon>
        <taxon>Solaneae</taxon>
        <taxon>Solanum</taxon>
    </lineage>
</organism>
<evidence type="ECO:0000313" key="2">
    <source>
        <dbReference type="EMBL" id="KAG5584681.1"/>
    </source>
</evidence>
<comment type="caution">
    <text evidence="2">The sequence shown here is derived from an EMBL/GenBank/DDBJ whole genome shotgun (WGS) entry which is preliminary data.</text>
</comment>
<keyword evidence="3" id="KW-1185">Reference proteome</keyword>
<dbReference type="EMBL" id="JACXVP010000009">
    <property type="protein sequence ID" value="KAG5584681.1"/>
    <property type="molecule type" value="Genomic_DNA"/>
</dbReference>
<dbReference type="Proteomes" id="UP000824120">
    <property type="component" value="Chromosome 9"/>
</dbReference>
<feature type="compositionally biased region" description="Low complexity" evidence="1">
    <location>
        <begin position="19"/>
        <end position="36"/>
    </location>
</feature>
<feature type="compositionally biased region" description="Basic and acidic residues" evidence="1">
    <location>
        <begin position="302"/>
        <end position="315"/>
    </location>
</feature>
<proteinExistence type="predicted"/>
<accession>A0A9J5X8N7</accession>
<feature type="region of interest" description="Disordered" evidence="1">
    <location>
        <begin position="296"/>
        <end position="324"/>
    </location>
</feature>
<feature type="region of interest" description="Disordered" evidence="1">
    <location>
        <begin position="1"/>
        <end position="41"/>
    </location>
</feature>
<gene>
    <name evidence="2" type="ORF">H5410_045115</name>
</gene>
<protein>
    <submittedName>
        <fullName evidence="2">Uncharacterized protein</fullName>
    </submittedName>
</protein>